<dbReference type="EMBL" id="NISI01000004">
    <property type="protein sequence ID" value="OWR03920.1"/>
    <property type="molecule type" value="Genomic_DNA"/>
</dbReference>
<keyword evidence="1" id="KW-0732">Signal</keyword>
<dbReference type="RefSeq" id="WP_088483460.1">
    <property type="nucleotide sequence ID" value="NZ_NISI01000004.1"/>
</dbReference>
<evidence type="ECO:0000313" key="3">
    <source>
        <dbReference type="Proteomes" id="UP000197446"/>
    </source>
</evidence>
<comment type="caution">
    <text evidence="2">The sequence shown here is derived from an EMBL/GenBank/DDBJ whole genome shotgun (WGS) entry which is preliminary data.</text>
</comment>
<reference evidence="2 3" key="1">
    <citation type="journal article" date="2007" name="Int. J. Syst. Evol. Microbiol.">
        <title>Description of Pelomonas aquatica sp. nov. and Pelomonas puraquae sp. nov., isolated from industrial and haemodialysis water.</title>
        <authorList>
            <person name="Gomila M."/>
            <person name="Bowien B."/>
            <person name="Falsen E."/>
            <person name="Moore E.R."/>
            <person name="Lalucat J."/>
        </authorList>
    </citation>
    <scope>NUCLEOTIDE SEQUENCE [LARGE SCALE GENOMIC DNA]</scope>
    <source>
        <strain evidence="2 3">CCUG 52769</strain>
    </source>
</reference>
<name>A0A254N868_9BURK</name>
<feature type="chain" id="PRO_5012919733" description="Transporter" evidence="1">
    <location>
        <begin position="42"/>
        <end position="240"/>
    </location>
</feature>
<evidence type="ECO:0008006" key="4">
    <source>
        <dbReference type="Google" id="ProtNLM"/>
    </source>
</evidence>
<sequence length="240" mass="25575">MNKFLARGAASTGHRLMARTARALRLLMRGLLLTAAHAAHAAGGHHAVDDASILEPGQCQLETWADRTTDGARSSAHVGPGCRVGPVELSLNLDRVRSADTTTVAGPQVKWATPVSDSLSVGLAASAALQDRAPRQASRTLLLLGTWQPSDSWLVHANAGRDFRPGGLSSTHAGAAIEWQATPRWSFVAERFREGGGDYGRTGARWSLNDAVNVDISRASGWRGGSPAWWTVGVSWVWAR</sequence>
<accession>A0A254N868</accession>
<protein>
    <recommendedName>
        <fullName evidence="4">Transporter</fullName>
    </recommendedName>
</protein>
<keyword evidence="3" id="KW-1185">Reference proteome</keyword>
<dbReference type="OrthoDB" id="8526647at2"/>
<proteinExistence type="predicted"/>
<organism evidence="2 3">
    <name type="scientific">Roseateles puraquae</name>
    <dbReference type="NCBI Taxonomy" id="431059"/>
    <lineage>
        <taxon>Bacteria</taxon>
        <taxon>Pseudomonadati</taxon>
        <taxon>Pseudomonadota</taxon>
        <taxon>Betaproteobacteria</taxon>
        <taxon>Burkholderiales</taxon>
        <taxon>Sphaerotilaceae</taxon>
        <taxon>Roseateles</taxon>
    </lineage>
</organism>
<feature type="signal peptide" evidence="1">
    <location>
        <begin position="1"/>
        <end position="41"/>
    </location>
</feature>
<dbReference type="Proteomes" id="UP000197446">
    <property type="component" value="Unassembled WGS sequence"/>
</dbReference>
<gene>
    <name evidence="2" type="ORF">CDO81_12025</name>
</gene>
<evidence type="ECO:0000313" key="2">
    <source>
        <dbReference type="EMBL" id="OWR03920.1"/>
    </source>
</evidence>
<evidence type="ECO:0000256" key="1">
    <source>
        <dbReference type="SAM" id="SignalP"/>
    </source>
</evidence>
<dbReference type="AlphaFoldDB" id="A0A254N868"/>